<dbReference type="EMBL" id="CCBP010000036">
    <property type="protein sequence ID" value="CDO69320.1"/>
    <property type="molecule type" value="Genomic_DNA"/>
</dbReference>
<dbReference type="STRING" id="5643.A0A060S4S6"/>
<keyword evidence="3" id="KW-1185">Reference proteome</keyword>
<dbReference type="InterPro" id="IPR004242">
    <property type="entry name" value="Transposase_21"/>
</dbReference>
<feature type="non-terminal residue" evidence="2">
    <location>
        <position position="1"/>
    </location>
</feature>
<evidence type="ECO:0000256" key="1">
    <source>
        <dbReference type="SAM" id="MobiDB-lite"/>
    </source>
</evidence>
<accession>A0A060S4S6</accession>
<dbReference type="Pfam" id="PF02992">
    <property type="entry name" value="Transposase_21"/>
    <property type="match status" value="1"/>
</dbReference>
<evidence type="ECO:0000313" key="3">
    <source>
        <dbReference type="Proteomes" id="UP000029665"/>
    </source>
</evidence>
<feature type="compositionally biased region" description="Basic and acidic residues" evidence="1">
    <location>
        <begin position="47"/>
        <end position="96"/>
    </location>
</feature>
<dbReference type="HOGENOM" id="CLU_007337_0_2_1"/>
<proteinExistence type="predicted"/>
<dbReference type="AlphaFoldDB" id="A0A060S4S6"/>
<dbReference type="PANTHER" id="PTHR46579">
    <property type="entry name" value="F5/8 TYPE C DOMAIN-CONTAINING PROTEIN-RELATED"/>
    <property type="match status" value="1"/>
</dbReference>
<dbReference type="OMA" id="QMIRMAS"/>
<feature type="non-terminal residue" evidence="2">
    <location>
        <position position="965"/>
    </location>
</feature>
<name>A0A060S4S6_PYCCI</name>
<feature type="region of interest" description="Disordered" evidence="1">
    <location>
        <begin position="22"/>
        <end position="149"/>
    </location>
</feature>
<dbReference type="PANTHER" id="PTHR46579:SF1">
    <property type="entry name" value="F5_8 TYPE C DOMAIN-CONTAINING PROTEIN"/>
    <property type="match status" value="1"/>
</dbReference>
<protein>
    <submittedName>
        <fullName evidence="2">Uncharacterized protein</fullName>
    </submittedName>
</protein>
<organism evidence="2 3">
    <name type="scientific">Pycnoporus cinnabarinus</name>
    <name type="common">Cinnabar-red polypore</name>
    <name type="synonym">Trametes cinnabarina</name>
    <dbReference type="NCBI Taxonomy" id="5643"/>
    <lineage>
        <taxon>Eukaryota</taxon>
        <taxon>Fungi</taxon>
        <taxon>Dikarya</taxon>
        <taxon>Basidiomycota</taxon>
        <taxon>Agaricomycotina</taxon>
        <taxon>Agaricomycetes</taxon>
        <taxon>Polyporales</taxon>
        <taxon>Polyporaceae</taxon>
        <taxon>Trametes</taxon>
    </lineage>
</organism>
<evidence type="ECO:0000313" key="2">
    <source>
        <dbReference type="EMBL" id="CDO69320.1"/>
    </source>
</evidence>
<reference evidence="2" key="1">
    <citation type="submission" date="2014-01" db="EMBL/GenBank/DDBJ databases">
        <title>The genome of the white-rot fungus Pycnoporus cinnabarinus: a basidiomycete model with a versatile arsenal for lignocellulosic biomass breakdown.</title>
        <authorList>
            <person name="Levasseur A."/>
            <person name="Lomascolo A."/>
            <person name="Ruiz-Duenas F.J."/>
            <person name="Uzan E."/>
            <person name="Piumi F."/>
            <person name="Kues U."/>
            <person name="Ram A.F.J."/>
            <person name="Murat C."/>
            <person name="Haon M."/>
            <person name="Benoit I."/>
            <person name="Arfi Y."/>
            <person name="Chevret D."/>
            <person name="Drula E."/>
            <person name="Kwon M.J."/>
            <person name="Gouret P."/>
            <person name="Lesage-Meessen L."/>
            <person name="Lombard V."/>
            <person name="Mariette J."/>
            <person name="Noirot C."/>
            <person name="Park J."/>
            <person name="Patyshakuliyeva A."/>
            <person name="Wieneger R.A.B."/>
            <person name="Wosten H.A.B."/>
            <person name="Martin F."/>
            <person name="Coutinho P.M."/>
            <person name="de Vries R."/>
            <person name="Martinez A.T."/>
            <person name="Klopp C."/>
            <person name="Pontarotti P."/>
            <person name="Henrissat B."/>
            <person name="Record E."/>
        </authorList>
    </citation>
    <scope>NUCLEOTIDE SEQUENCE [LARGE SCALE GENOMIC DNA]</scope>
    <source>
        <strain evidence="2">BRFM137</strain>
    </source>
</reference>
<dbReference type="Proteomes" id="UP000029665">
    <property type="component" value="Unassembled WGS sequence"/>
</dbReference>
<comment type="caution">
    <text evidence="2">The sequence shown here is derived from an EMBL/GenBank/DDBJ whole genome shotgun (WGS) entry which is preliminary data.</text>
</comment>
<gene>
    <name evidence="2" type="ORF">BN946_scf184746.g1</name>
</gene>
<sequence length="965" mass="108343">MSSSERIWCDCAAVQSLATFLQGSSNHTGTSRREDAAPPRARKRRCQRDVEPGLEEHENLNQIHPVEREDSPLHSRDSGDSLHRPEDACAPREPQDPLRQAPVPASEYPAGEASGTEHPASGDPPGAPQTGEDHTQPAESEDAFPDVTREDIRNTLKYIDLLRSATLGASGLSDDVLEQLQNPLQEELKITDPDVVLSIELYMASANGSRETYDTIRDAIARRQAGIEVLSYYKVKRTIEKLTGICPVVNDMCINSCMEFTGAQESLDACPKCLQSRYCPIRSKETRKVGRQQFTTIVPGPQIQALYRSPDTAKDMTYLFDRYVVLLFSIDGAQLYRNKQSDCWIYIWVVANLGPDKRYKKRFILVGGVIPGPKHPDNLDSFLYPGFFHVSALMREGLKVWNAALNSEALSRIFVALGMADGPAMATVQGTVGHHGARGCRIYCRLVGRHKPGCPHYYPALLKLLGPPIPGCEHDDILLTSIRLPSADEYQENLKLVVAADSDTQFKQLRRATGICKPSIFSGLSRIFPLPLGFPIDLMHLTGLNLPDLFMGLFRGVIKGSTRSDPKTWPCAVLQGQVWVDHGRRVERAMNFLPGFHDRPPRNIAEKISSGYKAAEFQTYLYKYAPCMLRTILGRPYWQNLCRISRAIVILHQEEILPGELLESKELLDKAVVEFEELYYARDPDRLHIVRPAIHNLWHTPDEIVRKGTLIGCTQYLIERVIGELGADIKQPSNPYANLSQRALRRCQMNGLKIMLPYTDRNLKPPGWLPRGAIDLGDGYALLRALDGCARPLPPSELAAFNDFWLLHPELRPRAPKVRKWARLRTPREQVARSAWKETEKPLSRLRMARCVKFLHDGRTDVGEVKYYCLLGSEGQQRAVTLVSVFGPPDMQLYEDSFKTVELRTYQGAQNLLVIDAKSIKSVVGMVPDDMDMAADYTVDYEHLHVGLHYAVVEKMGFTLDVMAG</sequence>
<dbReference type="OrthoDB" id="2749821at2759"/>